<dbReference type="InterPro" id="IPR027417">
    <property type="entry name" value="P-loop_NTPase"/>
</dbReference>
<dbReference type="SUPFAM" id="SSF52540">
    <property type="entry name" value="P-loop containing nucleoside triphosphate hydrolases"/>
    <property type="match status" value="1"/>
</dbReference>
<evidence type="ECO:0000313" key="3">
    <source>
        <dbReference type="Proteomes" id="UP001428817"/>
    </source>
</evidence>
<dbReference type="RefSeq" id="WP_185065225.1">
    <property type="nucleotide sequence ID" value="NZ_BAABJP010000051.1"/>
</dbReference>
<comment type="caution">
    <text evidence="2">The sequence shown here is derived from an EMBL/GenBank/DDBJ whole genome shotgun (WGS) entry which is preliminary data.</text>
</comment>
<feature type="domain" description="TraG P-loop" evidence="1">
    <location>
        <begin position="474"/>
        <end position="582"/>
    </location>
</feature>
<dbReference type="InterPro" id="IPR043964">
    <property type="entry name" value="P-loop_TraG"/>
</dbReference>
<proteinExistence type="predicted"/>
<gene>
    <name evidence="2" type="ORF">GCM10023321_72670</name>
</gene>
<accession>A0ABP9R781</accession>
<evidence type="ECO:0000313" key="2">
    <source>
        <dbReference type="EMBL" id="GAA5172587.1"/>
    </source>
</evidence>
<keyword evidence="3" id="KW-1185">Reference proteome</keyword>
<dbReference type="Proteomes" id="UP001428817">
    <property type="component" value="Unassembled WGS sequence"/>
</dbReference>
<protein>
    <recommendedName>
        <fullName evidence="1">TraG P-loop domain-containing protein</fullName>
    </recommendedName>
</protein>
<sequence>MIPESILRRLTRRAAAGPAPGAAAGPIGMAPGALPAGPGTAGAPAATGTTAGLFTPDGLALGARVIRAGDGVISVLAVTGYPAMAYPGWLAPLLNHPGRLDVSMHIGPVDPITAAERLKRRRARLVADLDHDARTGRIPDPLWEAADDGAAELAARIARAEARLYTVGIYLAVHATDIEALADEVEAVRRLAASLMLDVRPVSYRQLDGWQACLPFALEQVRVHRVMDTDPIAAAFPFASDELPGPDPTSDAAPDGVFHGFALDTNGLIFHDEFTAENYNTVILGPSGFGKSYLNKATLLRSLYRDVAGHRIQAIAVDPEDEYTQLTHAVGGAVVRVGAPGVRINPFDLGHAQPDALRRRALFLHTFVAVLLDREIDPSTRAVLDEAITHTYSRAGITADPATWGRPASILADLAATLADHPDPAGPELATQLGPYTVGAWSGLFNGPTTTEPAGQLVSWSLRELPDELRGPATLVVLDHIWRQLDNPTQRRPRIVVIDEAWRFLTQPIAQQFIAAMVRSNRKRWGALRFITQHVGDALASELGAAILTNAATTILTRQQPQTIDELARVYALTAGEQAFLLRAGVGEALLITATRRVAVRIVASPVEDSLITTDPAQLAEYGSGAEHHTPAGPPDHPWSP</sequence>
<name>A0ABP9R781_9PSEU</name>
<dbReference type="Pfam" id="PF19044">
    <property type="entry name" value="P-loop_TraG"/>
    <property type="match status" value="1"/>
</dbReference>
<reference evidence="3" key="1">
    <citation type="journal article" date="2019" name="Int. J. Syst. Evol. Microbiol.">
        <title>The Global Catalogue of Microorganisms (GCM) 10K type strain sequencing project: providing services to taxonomists for standard genome sequencing and annotation.</title>
        <authorList>
            <consortium name="The Broad Institute Genomics Platform"/>
            <consortium name="The Broad Institute Genome Sequencing Center for Infectious Disease"/>
            <person name="Wu L."/>
            <person name="Ma J."/>
        </authorList>
    </citation>
    <scope>NUCLEOTIDE SEQUENCE [LARGE SCALE GENOMIC DNA]</scope>
    <source>
        <strain evidence="3">JCM 18303</strain>
    </source>
</reference>
<dbReference type="EMBL" id="BAABJP010000051">
    <property type="protein sequence ID" value="GAA5172587.1"/>
    <property type="molecule type" value="Genomic_DNA"/>
</dbReference>
<dbReference type="PANTHER" id="PTHR30121">
    <property type="entry name" value="UNCHARACTERIZED PROTEIN YJGR-RELATED"/>
    <property type="match status" value="1"/>
</dbReference>
<evidence type="ECO:0000259" key="1">
    <source>
        <dbReference type="Pfam" id="PF19044"/>
    </source>
</evidence>
<dbReference type="InterPro" id="IPR051162">
    <property type="entry name" value="T4SS_component"/>
</dbReference>
<organism evidence="2 3">
    <name type="scientific">Pseudonocardia eucalypti</name>
    <dbReference type="NCBI Taxonomy" id="648755"/>
    <lineage>
        <taxon>Bacteria</taxon>
        <taxon>Bacillati</taxon>
        <taxon>Actinomycetota</taxon>
        <taxon>Actinomycetes</taxon>
        <taxon>Pseudonocardiales</taxon>
        <taxon>Pseudonocardiaceae</taxon>
        <taxon>Pseudonocardia</taxon>
    </lineage>
</organism>
<dbReference type="PANTHER" id="PTHR30121:SF6">
    <property type="entry name" value="SLR6007 PROTEIN"/>
    <property type="match status" value="1"/>
</dbReference>
<dbReference type="Gene3D" id="1.10.8.730">
    <property type="match status" value="1"/>
</dbReference>
<dbReference type="Gene3D" id="3.40.50.300">
    <property type="entry name" value="P-loop containing nucleotide triphosphate hydrolases"/>
    <property type="match status" value="1"/>
</dbReference>